<evidence type="ECO:0008006" key="4">
    <source>
        <dbReference type="Google" id="ProtNLM"/>
    </source>
</evidence>
<evidence type="ECO:0000313" key="2">
    <source>
        <dbReference type="EMBL" id="TPG63139.1"/>
    </source>
</evidence>
<name>A0A502GLW7_9GAMM</name>
<dbReference type="AlphaFoldDB" id="A0A502GLW7"/>
<sequence length="202" mass="21324">MHDDDIPFSTLFSWLDSLYLQAIKGGLGTDSAKVLAHHYLTVFTDTQHAAENLVIWESSKAATSGFITGLGGVVALPVSLPVGLTGLLFIQFRMIAAIAILGGHSPDDIRTRHLIYLCLGGSVAKELLHNAGLHLLRQLSSAALETVTEKAVTTLMTRITTGVAAGSVARLLPLVAGIMSGGMDWVLVRSSGALACEVFLSE</sequence>
<keyword evidence="3" id="KW-1185">Reference proteome</keyword>
<feature type="transmembrane region" description="Helical" evidence="1">
    <location>
        <begin position="66"/>
        <end position="90"/>
    </location>
</feature>
<comment type="caution">
    <text evidence="2">The sequence shown here is derived from an EMBL/GenBank/DDBJ whole genome shotgun (WGS) entry which is preliminary data.</text>
</comment>
<proteinExistence type="predicted"/>
<organism evidence="2 3">
    <name type="scientific">Ewingella americana</name>
    <dbReference type="NCBI Taxonomy" id="41202"/>
    <lineage>
        <taxon>Bacteria</taxon>
        <taxon>Pseudomonadati</taxon>
        <taxon>Pseudomonadota</taxon>
        <taxon>Gammaproteobacteria</taxon>
        <taxon>Enterobacterales</taxon>
        <taxon>Yersiniaceae</taxon>
        <taxon>Ewingella</taxon>
    </lineage>
</organism>
<dbReference type="OrthoDB" id="1425703at2"/>
<dbReference type="Pfam" id="PF12787">
    <property type="entry name" value="EcsC"/>
    <property type="match status" value="1"/>
</dbReference>
<dbReference type="RefSeq" id="WP_140470908.1">
    <property type="nucleotide sequence ID" value="NZ_RCZD01000003.1"/>
</dbReference>
<keyword evidence="1" id="KW-0812">Transmembrane</keyword>
<evidence type="ECO:0000256" key="1">
    <source>
        <dbReference type="SAM" id="Phobius"/>
    </source>
</evidence>
<gene>
    <name evidence="2" type="ORF">EAH77_06025</name>
</gene>
<dbReference type="EMBL" id="RCZD01000003">
    <property type="protein sequence ID" value="TPG63139.1"/>
    <property type="molecule type" value="Genomic_DNA"/>
</dbReference>
<dbReference type="InterPro" id="IPR024787">
    <property type="entry name" value="EcsC"/>
</dbReference>
<evidence type="ECO:0000313" key="3">
    <source>
        <dbReference type="Proteomes" id="UP000317663"/>
    </source>
</evidence>
<keyword evidence="1" id="KW-0472">Membrane</keyword>
<keyword evidence="1" id="KW-1133">Transmembrane helix</keyword>
<reference evidence="2 3" key="1">
    <citation type="journal article" date="2019" name="Environ. Microbiol.">
        <title>Species interactions and distinct microbial communities in high Arctic permafrost affected cryosols are associated with the CH4 and CO2 gas fluxes.</title>
        <authorList>
            <person name="Altshuler I."/>
            <person name="Hamel J."/>
            <person name="Turney S."/>
            <person name="Magnuson E."/>
            <person name="Levesque R."/>
            <person name="Greer C."/>
            <person name="Whyte L.G."/>
        </authorList>
    </citation>
    <scope>NUCLEOTIDE SEQUENCE [LARGE SCALE GENOMIC DNA]</scope>
    <source>
        <strain evidence="2 3">E4</strain>
    </source>
</reference>
<protein>
    <recommendedName>
        <fullName evidence="4">EcsC family protein</fullName>
    </recommendedName>
</protein>
<dbReference type="Proteomes" id="UP000317663">
    <property type="component" value="Unassembled WGS sequence"/>
</dbReference>
<accession>A0A502GLW7</accession>